<dbReference type="EMBL" id="BQNB010019013">
    <property type="protein sequence ID" value="GJT80653.1"/>
    <property type="molecule type" value="Genomic_DNA"/>
</dbReference>
<evidence type="ECO:0000313" key="2">
    <source>
        <dbReference type="EMBL" id="GJT80658.1"/>
    </source>
</evidence>
<protein>
    <recommendedName>
        <fullName evidence="4">GAG-pre-integrase domain-containing protein</fullName>
    </recommendedName>
</protein>
<evidence type="ECO:0000313" key="1">
    <source>
        <dbReference type="EMBL" id="GJT80653.1"/>
    </source>
</evidence>
<keyword evidence="3" id="KW-1185">Reference proteome</keyword>
<reference evidence="2" key="1">
    <citation type="journal article" date="2022" name="Int. J. Mol. Sci.">
        <title>Draft Genome of Tanacetum Coccineum: Genomic Comparison of Closely Related Tanacetum-Family Plants.</title>
        <authorList>
            <person name="Yamashiro T."/>
            <person name="Shiraishi A."/>
            <person name="Nakayama K."/>
            <person name="Satake H."/>
        </authorList>
    </citation>
    <scope>NUCLEOTIDE SEQUENCE</scope>
</reference>
<evidence type="ECO:0008006" key="4">
    <source>
        <dbReference type="Google" id="ProtNLM"/>
    </source>
</evidence>
<organism evidence="2 3">
    <name type="scientific">Tanacetum coccineum</name>
    <dbReference type="NCBI Taxonomy" id="301880"/>
    <lineage>
        <taxon>Eukaryota</taxon>
        <taxon>Viridiplantae</taxon>
        <taxon>Streptophyta</taxon>
        <taxon>Embryophyta</taxon>
        <taxon>Tracheophyta</taxon>
        <taxon>Spermatophyta</taxon>
        <taxon>Magnoliopsida</taxon>
        <taxon>eudicotyledons</taxon>
        <taxon>Gunneridae</taxon>
        <taxon>Pentapetalae</taxon>
        <taxon>asterids</taxon>
        <taxon>campanulids</taxon>
        <taxon>Asterales</taxon>
        <taxon>Asteraceae</taxon>
        <taxon>Asteroideae</taxon>
        <taxon>Anthemideae</taxon>
        <taxon>Anthemidinae</taxon>
        <taxon>Tanacetum</taxon>
    </lineage>
</organism>
<name>A0ABQ5GYD8_9ASTR</name>
<dbReference type="Proteomes" id="UP001151760">
    <property type="component" value="Unassembled WGS sequence"/>
</dbReference>
<comment type="caution">
    <text evidence="2">The sequence shown here is derived from an EMBL/GenBank/DDBJ whole genome shotgun (WGS) entry which is preliminary data.</text>
</comment>
<dbReference type="PANTHER" id="PTHR37610:SF6">
    <property type="entry name" value="GAG-POLYPEPTIDE OF LTR COPIA-TYPE-RELATED"/>
    <property type="match status" value="1"/>
</dbReference>
<dbReference type="EMBL" id="BQNB010019013">
    <property type="protein sequence ID" value="GJT80658.1"/>
    <property type="molecule type" value="Genomic_DNA"/>
</dbReference>
<accession>A0ABQ5GYD8</accession>
<gene>
    <name evidence="1" type="ORF">Tco_1054995</name>
    <name evidence="2" type="ORF">Tco_1055000</name>
</gene>
<evidence type="ECO:0000313" key="3">
    <source>
        <dbReference type="Proteomes" id="UP001151760"/>
    </source>
</evidence>
<reference evidence="2" key="2">
    <citation type="submission" date="2022-01" db="EMBL/GenBank/DDBJ databases">
        <authorList>
            <person name="Yamashiro T."/>
            <person name="Shiraishi A."/>
            <person name="Satake H."/>
            <person name="Nakayama K."/>
        </authorList>
    </citation>
    <scope>NUCLEOTIDE SEQUENCE</scope>
</reference>
<dbReference type="PANTHER" id="PTHR37610">
    <property type="entry name" value="CCHC-TYPE DOMAIN-CONTAINING PROTEIN"/>
    <property type="match status" value="1"/>
</dbReference>
<sequence length="318" mass="35827">MSAVNQNSPVAWRRAIKIGLYTKRKLGFIEGIVLRSITDANLSELWDTCNNMVICWILGYVMWSQLVKRFALSDGSRKYKLNKDTYAISQSGGLISEYLTKMKCVWEEMDNVNVLPPINVTLEISVFLTALSQQKEWRLIQFSNGLDEHYGNLRSQLLAVDGPVAKCRKCMFNVAGRRVSYVASPEKCWEKVGYPSCFTSQPSEQLLRSVQMRIDVDADDGFCHKFSAGIACLNSQLDMLEDWIYDTDLATKKVKGLGKKKAGLYHLVNVPLEEVDSIFTTLVTTTLGKIDLSAVSNYVSLDKGSYGTWHHRLGHVSD</sequence>
<proteinExistence type="predicted"/>